<proteinExistence type="predicted"/>
<sequence length="628" mass="65777">MHREARFPTLRLPPRNAGAAPTGTGRAGGVAKGISPDDHLLDALLLLPRGHELGHARLPAGSPWASRASEPRAQPPLGRAPRAPPPRASRWSVAAFWLRPSSPGPVRPARLLLSSSRLPPRGPVPSPFLPPFVLLLRRAQDWRPLFLPLRHPERQQRRLRPARELALSALPSPANVAPLVGRTDAAPSLPPPPPHDIIGGPALGPAVPMFGGSGRGSDPFQACGPGAQPPPSLGALRIHSGSGRSSSLGSNSSHGGSMGSEGSGSGSDDGETGTRRGPAHRAPGMRVPVPGLPPYAVERCPTPTERGQGKASNAFRSSKRTAEGEEKSEPGFDRKDIFIPSVQGRHQTAHEDYGRGPASVPPRRSLSTNNVALMQEASSAAASAAAAAAEEAGDDDHARLLSRYRHARSSSEPRDRFQGARAVHRQHQQAPHPHYQGEKGREGRTLGQAGSPLPANHNEGELLLDFLITVRRQHQEMAQSTSSSSKCGSGDDEDSPRTSRDGSSPSSALSSSCGDGNDSSGSSGSAEGGEGGARGWHAGKDTAYKTCSGNEDEEDGAVERKNVPNSRPRAQTGHHGGIPRSDSPARHGGEPVTAVVANGASVEMSTEALGTTSAPPLKKARSYESFRI</sequence>
<evidence type="ECO:0000313" key="3">
    <source>
        <dbReference type="Proteomes" id="UP000019335"/>
    </source>
</evidence>
<feature type="region of interest" description="Disordered" evidence="1">
    <location>
        <begin position="181"/>
        <end position="458"/>
    </location>
</feature>
<feature type="compositionally biased region" description="Basic and acidic residues" evidence="1">
    <location>
        <begin position="409"/>
        <end position="418"/>
    </location>
</feature>
<organism evidence="2 3">
    <name type="scientific">Nannochloropsis gaditana</name>
    <dbReference type="NCBI Taxonomy" id="72520"/>
    <lineage>
        <taxon>Eukaryota</taxon>
        <taxon>Sar</taxon>
        <taxon>Stramenopiles</taxon>
        <taxon>Ochrophyta</taxon>
        <taxon>Eustigmatophyceae</taxon>
        <taxon>Eustigmatales</taxon>
        <taxon>Monodopsidaceae</taxon>
        <taxon>Nannochloropsis</taxon>
    </lineage>
</organism>
<keyword evidence="3" id="KW-1185">Reference proteome</keyword>
<feature type="compositionally biased region" description="Low complexity" evidence="1">
    <location>
        <begin position="501"/>
        <end position="525"/>
    </location>
</feature>
<accession>W7TVV1</accession>
<feature type="compositionally biased region" description="Low complexity" evidence="1">
    <location>
        <begin position="240"/>
        <end position="255"/>
    </location>
</feature>
<dbReference type="OrthoDB" id="10403281at2759"/>
<dbReference type="EMBL" id="AZIL01000427">
    <property type="protein sequence ID" value="EWM27638.1"/>
    <property type="molecule type" value="Genomic_DNA"/>
</dbReference>
<dbReference type="AlphaFoldDB" id="W7TVV1"/>
<gene>
    <name evidence="2" type="ORF">Naga_100059g28</name>
</gene>
<name>W7TVV1_9STRA</name>
<feature type="region of interest" description="Disordered" evidence="1">
    <location>
        <begin position="1"/>
        <end position="31"/>
    </location>
</feature>
<feature type="compositionally biased region" description="Basic and acidic residues" evidence="1">
    <location>
        <begin position="435"/>
        <end position="444"/>
    </location>
</feature>
<feature type="compositionally biased region" description="Low complexity" evidence="1">
    <location>
        <begin position="376"/>
        <end position="390"/>
    </location>
</feature>
<dbReference type="Proteomes" id="UP000019335">
    <property type="component" value="Chromosome 6"/>
</dbReference>
<feature type="compositionally biased region" description="Low complexity" evidence="1">
    <location>
        <begin position="71"/>
        <end position="81"/>
    </location>
</feature>
<comment type="caution">
    <text evidence="2">The sequence shown here is derived from an EMBL/GenBank/DDBJ whole genome shotgun (WGS) entry which is preliminary data.</text>
</comment>
<feature type="compositionally biased region" description="Gly residues" evidence="1">
    <location>
        <begin position="256"/>
        <end position="267"/>
    </location>
</feature>
<protein>
    <submittedName>
        <fullName evidence="2">Uncharacterized protein</fullName>
    </submittedName>
</protein>
<evidence type="ECO:0000256" key="1">
    <source>
        <dbReference type="SAM" id="MobiDB-lite"/>
    </source>
</evidence>
<feature type="compositionally biased region" description="Basic and acidic residues" evidence="1">
    <location>
        <begin position="320"/>
        <end position="337"/>
    </location>
</feature>
<evidence type="ECO:0000313" key="2">
    <source>
        <dbReference type="EMBL" id="EWM27638.1"/>
    </source>
</evidence>
<feature type="region of interest" description="Disordered" evidence="1">
    <location>
        <begin position="58"/>
        <end position="87"/>
    </location>
</feature>
<reference evidence="2 3" key="1">
    <citation type="journal article" date="2014" name="Mol. Plant">
        <title>Chromosome Scale Genome Assembly and Transcriptome Profiling of Nannochloropsis gaditana in Nitrogen Depletion.</title>
        <authorList>
            <person name="Corteggiani Carpinelli E."/>
            <person name="Telatin A."/>
            <person name="Vitulo N."/>
            <person name="Forcato C."/>
            <person name="D'Angelo M."/>
            <person name="Schiavon R."/>
            <person name="Vezzi A."/>
            <person name="Giacometti G.M."/>
            <person name="Morosinotto T."/>
            <person name="Valle G."/>
        </authorList>
    </citation>
    <scope>NUCLEOTIDE SEQUENCE [LARGE SCALE GENOMIC DNA]</scope>
    <source>
        <strain evidence="2 3">B-31</strain>
    </source>
</reference>
<feature type="region of interest" description="Disordered" evidence="1">
    <location>
        <begin position="474"/>
        <end position="628"/>
    </location>
</feature>